<dbReference type="InParanoid" id="A0A1Y2EII9"/>
<comment type="similarity">
    <text evidence="1">Belongs to the TIM50 family.</text>
</comment>
<comment type="function">
    <text evidence="1">Essential component of the TIM23 complex, a complex that mediates the translocation of transit peptide-containing proteins across the mitochondrial inner membrane.</text>
</comment>
<feature type="non-terminal residue" evidence="3">
    <location>
        <position position="1"/>
    </location>
</feature>
<reference evidence="3 4" key="1">
    <citation type="submission" date="2016-07" db="EMBL/GenBank/DDBJ databases">
        <title>Pervasive Adenine N6-methylation of Active Genes in Fungi.</title>
        <authorList>
            <consortium name="DOE Joint Genome Institute"/>
            <person name="Mondo S.J."/>
            <person name="Dannebaum R.O."/>
            <person name="Kuo R.C."/>
            <person name="Labutti K."/>
            <person name="Haridas S."/>
            <person name="Kuo A."/>
            <person name="Salamov A."/>
            <person name="Ahrendt S.R."/>
            <person name="Lipzen A."/>
            <person name="Sullivan W."/>
            <person name="Andreopoulos W.B."/>
            <person name="Clum A."/>
            <person name="Lindquist E."/>
            <person name="Daum C."/>
            <person name="Ramamoorthy G.K."/>
            <person name="Gryganskyi A."/>
            <person name="Culley D."/>
            <person name="Magnuson J.K."/>
            <person name="James T.Y."/>
            <person name="O'Malley M.A."/>
            <person name="Stajich J.E."/>
            <person name="Spatafora J.W."/>
            <person name="Visel A."/>
            <person name="Grigoriev I.V."/>
        </authorList>
    </citation>
    <scope>NUCLEOTIDE SEQUENCE [LARGE SCALE GENOMIC DNA]</scope>
    <source>
        <strain evidence="3 4">CBS 129021</strain>
    </source>
</reference>
<dbReference type="PANTHER" id="PTHR12210">
    <property type="entry name" value="DULLARD PROTEIN PHOSPHATASE"/>
    <property type="match status" value="1"/>
</dbReference>
<keyword evidence="1" id="KW-0496">Mitochondrion</keyword>
<dbReference type="Pfam" id="PF03031">
    <property type="entry name" value="NIF"/>
    <property type="match status" value="1"/>
</dbReference>
<dbReference type="Gene3D" id="3.40.50.1000">
    <property type="entry name" value="HAD superfamily/HAD-like"/>
    <property type="match status" value="1"/>
</dbReference>
<dbReference type="OrthoDB" id="1711508at2759"/>
<dbReference type="RefSeq" id="XP_040720849.1">
    <property type="nucleotide sequence ID" value="XM_040854721.1"/>
</dbReference>
<evidence type="ECO:0000259" key="2">
    <source>
        <dbReference type="PROSITE" id="PS50969"/>
    </source>
</evidence>
<accession>A0A1Y2EII9</accession>
<keyword evidence="4" id="KW-1185">Reference proteome</keyword>
<keyword evidence="1" id="KW-0811">Translocation</keyword>
<comment type="subcellular location">
    <subcellularLocation>
        <location evidence="1">Mitochondrion inner membrane</location>
        <topology evidence="1">Single-pass membrane protein</topology>
    </subcellularLocation>
</comment>
<dbReference type="InterPro" id="IPR004274">
    <property type="entry name" value="FCP1_dom"/>
</dbReference>
<gene>
    <name evidence="3" type="ORF">BCR38DRAFT_317314</name>
</gene>
<dbReference type="SMART" id="SM00577">
    <property type="entry name" value="CPDc"/>
    <property type="match status" value="1"/>
</dbReference>
<organism evidence="3 4">
    <name type="scientific">Pseudomassariella vexata</name>
    <dbReference type="NCBI Taxonomy" id="1141098"/>
    <lineage>
        <taxon>Eukaryota</taxon>
        <taxon>Fungi</taxon>
        <taxon>Dikarya</taxon>
        <taxon>Ascomycota</taxon>
        <taxon>Pezizomycotina</taxon>
        <taxon>Sordariomycetes</taxon>
        <taxon>Xylariomycetidae</taxon>
        <taxon>Amphisphaeriales</taxon>
        <taxon>Pseudomassariaceae</taxon>
        <taxon>Pseudomassariella</taxon>
    </lineage>
</organism>
<keyword evidence="1" id="KW-0809">Transit peptide</keyword>
<evidence type="ECO:0000313" key="4">
    <source>
        <dbReference type="Proteomes" id="UP000193689"/>
    </source>
</evidence>
<dbReference type="Proteomes" id="UP000193689">
    <property type="component" value="Unassembled WGS sequence"/>
</dbReference>
<evidence type="ECO:0000313" key="3">
    <source>
        <dbReference type="EMBL" id="ORY71257.1"/>
    </source>
</evidence>
<dbReference type="GO" id="GO:0005744">
    <property type="term" value="C:TIM23 mitochondrial import inner membrane translocase complex"/>
    <property type="evidence" value="ECO:0007669"/>
    <property type="project" value="UniProtKB-UniRule"/>
</dbReference>
<sequence length="230" mass="26027">RDIRTAPSPASGGVPNPTSEYIQQASLSPTQLPEARRILVVIDLNGTLLYRPNLKTPSKFTERPHARTFLDYCIRTFKVAIWSSARPPNVHKMLLQLLTPEQREQVVAVWARDTLGLTPADYSARVQVYKRLEKLWQDPAISASHPEAALGRKWDQTNTVLVDDSVEKARSQPFNLIGLPEFKGNEAEYGHVLPQVHDFLNECTKQRDVSCYIRSNPFVLREGFSLEPPP</sequence>
<dbReference type="InterPro" id="IPR023214">
    <property type="entry name" value="HAD_sf"/>
</dbReference>
<comment type="subunit">
    <text evidence="1">Component of the TIM23 complex.</text>
</comment>
<feature type="domain" description="FCP1 homology" evidence="2">
    <location>
        <begin position="33"/>
        <end position="203"/>
    </location>
</feature>
<dbReference type="InterPro" id="IPR050365">
    <property type="entry name" value="TIM50"/>
</dbReference>
<protein>
    <recommendedName>
        <fullName evidence="1">Mitochondrial import inner membrane translocase subunit TIM50</fullName>
    </recommendedName>
</protein>
<dbReference type="GO" id="GO:0015031">
    <property type="term" value="P:protein transport"/>
    <property type="evidence" value="ECO:0007669"/>
    <property type="project" value="UniProtKB-KW"/>
</dbReference>
<name>A0A1Y2EII9_9PEZI</name>
<keyword evidence="1" id="KW-0813">Transport</keyword>
<dbReference type="SUPFAM" id="SSF56784">
    <property type="entry name" value="HAD-like"/>
    <property type="match status" value="1"/>
</dbReference>
<proteinExistence type="inferred from homology"/>
<comment type="caution">
    <text evidence="3">The sequence shown here is derived from an EMBL/GenBank/DDBJ whole genome shotgun (WGS) entry which is preliminary data.</text>
</comment>
<keyword evidence="1" id="KW-0653">Protein transport</keyword>
<feature type="non-terminal residue" evidence="3">
    <location>
        <position position="230"/>
    </location>
</feature>
<dbReference type="PROSITE" id="PS50969">
    <property type="entry name" value="FCP1"/>
    <property type="match status" value="1"/>
</dbReference>
<dbReference type="AlphaFoldDB" id="A0A1Y2EII9"/>
<dbReference type="STRING" id="1141098.A0A1Y2EII9"/>
<dbReference type="GeneID" id="63770933"/>
<dbReference type="InterPro" id="IPR036412">
    <property type="entry name" value="HAD-like_sf"/>
</dbReference>
<dbReference type="EMBL" id="MCFJ01000001">
    <property type="protein sequence ID" value="ORY71257.1"/>
    <property type="molecule type" value="Genomic_DNA"/>
</dbReference>
<evidence type="ECO:0000256" key="1">
    <source>
        <dbReference type="RuleBase" id="RU365079"/>
    </source>
</evidence>